<dbReference type="EMBL" id="AP022582">
    <property type="protein sequence ID" value="BBY04442.1"/>
    <property type="molecule type" value="Genomic_DNA"/>
</dbReference>
<protein>
    <submittedName>
        <fullName evidence="2">Uncharacterized protein</fullName>
    </submittedName>
</protein>
<accession>A0A7I7P8G2</accession>
<feature type="region of interest" description="Disordered" evidence="1">
    <location>
        <begin position="21"/>
        <end position="45"/>
    </location>
</feature>
<evidence type="ECO:0000256" key="1">
    <source>
        <dbReference type="SAM" id="MobiDB-lite"/>
    </source>
</evidence>
<dbReference type="NCBIfam" id="NF040653">
    <property type="entry name" value="Rv1535_dom"/>
    <property type="match status" value="1"/>
</dbReference>
<sequence>MTAVLFDDVVTTLPAPSLTLAPAPAPKPALKPAPRRRHREPIASGDPMVDTAARLLSIPLRHMYAALWRVGVIEVMA</sequence>
<name>A0A7I7P8G2_9MYCO</name>
<keyword evidence="3" id="KW-1185">Reference proteome</keyword>
<evidence type="ECO:0000313" key="3">
    <source>
        <dbReference type="Proteomes" id="UP000466632"/>
    </source>
</evidence>
<dbReference type="RefSeq" id="WP_163683992.1">
    <property type="nucleotide sequence ID" value="NZ_AP022582.1"/>
</dbReference>
<dbReference type="Proteomes" id="UP000466632">
    <property type="component" value="Chromosome"/>
</dbReference>
<proteinExistence type="predicted"/>
<dbReference type="KEGG" id="mseo:MSEO_49410"/>
<dbReference type="NCBIfam" id="NF040652">
    <property type="entry name" value="Mbox_reg_Rv1535"/>
    <property type="match status" value="1"/>
</dbReference>
<dbReference type="AlphaFoldDB" id="A0A7I7P8G2"/>
<evidence type="ECO:0000313" key="2">
    <source>
        <dbReference type="EMBL" id="BBY04442.1"/>
    </source>
</evidence>
<gene>
    <name evidence="2" type="ORF">MSEO_49410</name>
</gene>
<reference evidence="2 3" key="1">
    <citation type="journal article" date="2019" name="Emerg. Microbes Infect.">
        <title>Comprehensive subspecies identification of 175 nontuberculous mycobacteria species based on 7547 genomic profiles.</title>
        <authorList>
            <person name="Matsumoto Y."/>
            <person name="Kinjo T."/>
            <person name="Motooka D."/>
            <person name="Nabeya D."/>
            <person name="Jung N."/>
            <person name="Uechi K."/>
            <person name="Horii T."/>
            <person name="Iida T."/>
            <person name="Fujita J."/>
            <person name="Nakamura S."/>
        </authorList>
    </citation>
    <scope>NUCLEOTIDE SEQUENCE [LARGE SCALE GENOMIC DNA]</scope>
    <source>
        <strain evidence="2 3">JCM 16018</strain>
    </source>
</reference>
<organism evidence="2 3">
    <name type="scientific">Mycobacterium seoulense</name>
    <dbReference type="NCBI Taxonomy" id="386911"/>
    <lineage>
        <taxon>Bacteria</taxon>
        <taxon>Bacillati</taxon>
        <taxon>Actinomycetota</taxon>
        <taxon>Actinomycetes</taxon>
        <taxon>Mycobacteriales</taxon>
        <taxon>Mycobacteriaceae</taxon>
        <taxon>Mycobacterium</taxon>
    </lineage>
</organism>